<evidence type="ECO:0000313" key="10">
    <source>
        <dbReference type="Proteomes" id="UP000316778"/>
    </source>
</evidence>
<name>A0A562SSM2_CHIJA</name>
<feature type="transmembrane region" description="Helical" evidence="8">
    <location>
        <begin position="264"/>
        <end position="282"/>
    </location>
</feature>
<feature type="transmembrane region" description="Helical" evidence="8">
    <location>
        <begin position="294"/>
        <end position="318"/>
    </location>
</feature>
<keyword evidence="7 8" id="KW-0472">Membrane</keyword>
<dbReference type="OrthoDB" id="9793390at2"/>
<keyword evidence="6 8" id="KW-1133">Transmembrane helix</keyword>
<keyword evidence="10" id="KW-1185">Reference proteome</keyword>
<dbReference type="InterPro" id="IPR002549">
    <property type="entry name" value="AI-2E-like"/>
</dbReference>
<evidence type="ECO:0000256" key="6">
    <source>
        <dbReference type="ARBA" id="ARBA00022989"/>
    </source>
</evidence>
<feature type="transmembrane region" description="Helical" evidence="8">
    <location>
        <begin position="199"/>
        <end position="221"/>
    </location>
</feature>
<keyword evidence="5 8" id="KW-0812">Transmembrane</keyword>
<dbReference type="Pfam" id="PF01594">
    <property type="entry name" value="AI-2E_transport"/>
    <property type="match status" value="1"/>
</dbReference>
<feature type="transmembrane region" description="Helical" evidence="8">
    <location>
        <begin position="141"/>
        <end position="165"/>
    </location>
</feature>
<feature type="transmembrane region" description="Helical" evidence="8">
    <location>
        <begin position="227"/>
        <end position="252"/>
    </location>
</feature>
<evidence type="ECO:0000256" key="1">
    <source>
        <dbReference type="ARBA" id="ARBA00004651"/>
    </source>
</evidence>
<comment type="caution">
    <text evidence="9">The sequence shown here is derived from an EMBL/GenBank/DDBJ whole genome shotgun (WGS) entry which is preliminary data.</text>
</comment>
<proteinExistence type="inferred from homology"/>
<dbReference type="RefSeq" id="WP_145717788.1">
    <property type="nucleotide sequence ID" value="NZ_BAAAFY010000002.1"/>
</dbReference>
<feature type="transmembrane region" description="Helical" evidence="8">
    <location>
        <begin position="7"/>
        <end position="23"/>
    </location>
</feature>
<evidence type="ECO:0000256" key="8">
    <source>
        <dbReference type="SAM" id="Phobius"/>
    </source>
</evidence>
<dbReference type="EMBL" id="VLLG01000005">
    <property type="protein sequence ID" value="TWI84245.1"/>
    <property type="molecule type" value="Genomic_DNA"/>
</dbReference>
<feature type="transmembrane region" description="Helical" evidence="8">
    <location>
        <begin position="29"/>
        <end position="46"/>
    </location>
</feature>
<dbReference type="PANTHER" id="PTHR21716:SF53">
    <property type="entry name" value="PERMEASE PERM-RELATED"/>
    <property type="match status" value="1"/>
</dbReference>
<dbReference type="AlphaFoldDB" id="A0A562SSM2"/>
<evidence type="ECO:0000256" key="2">
    <source>
        <dbReference type="ARBA" id="ARBA00009773"/>
    </source>
</evidence>
<reference evidence="9 10" key="1">
    <citation type="journal article" date="2013" name="Stand. Genomic Sci.">
        <title>Genomic Encyclopedia of Type Strains, Phase I: The one thousand microbial genomes (KMG-I) project.</title>
        <authorList>
            <person name="Kyrpides N.C."/>
            <person name="Woyke T."/>
            <person name="Eisen J.A."/>
            <person name="Garrity G."/>
            <person name="Lilburn T.G."/>
            <person name="Beck B.J."/>
            <person name="Whitman W.B."/>
            <person name="Hugenholtz P."/>
            <person name="Klenk H.P."/>
        </authorList>
    </citation>
    <scope>NUCLEOTIDE SEQUENCE [LARGE SCALE GENOMIC DNA]</scope>
    <source>
        <strain evidence="9 10">DSM 13484</strain>
    </source>
</reference>
<keyword evidence="4" id="KW-1003">Cell membrane</keyword>
<keyword evidence="3" id="KW-0813">Transport</keyword>
<evidence type="ECO:0000256" key="7">
    <source>
        <dbReference type="ARBA" id="ARBA00023136"/>
    </source>
</evidence>
<dbReference type="Proteomes" id="UP000316778">
    <property type="component" value="Unassembled WGS sequence"/>
</dbReference>
<dbReference type="PANTHER" id="PTHR21716">
    <property type="entry name" value="TRANSMEMBRANE PROTEIN"/>
    <property type="match status" value="1"/>
</dbReference>
<evidence type="ECO:0000256" key="3">
    <source>
        <dbReference type="ARBA" id="ARBA00022448"/>
    </source>
</evidence>
<evidence type="ECO:0000256" key="5">
    <source>
        <dbReference type="ARBA" id="ARBA00022692"/>
    </source>
</evidence>
<comment type="subcellular location">
    <subcellularLocation>
        <location evidence="1">Cell membrane</location>
        <topology evidence="1">Multi-pass membrane protein</topology>
    </subcellularLocation>
</comment>
<evidence type="ECO:0000256" key="4">
    <source>
        <dbReference type="ARBA" id="ARBA00022475"/>
    </source>
</evidence>
<comment type="similarity">
    <text evidence="2">Belongs to the autoinducer-2 exporter (AI-2E) (TC 2.A.86) family.</text>
</comment>
<sequence>MQAAKFLKTAAILWILVLLIVILVYGKPFLVPLTFAGLLSMLLLPVTKWLQAKGIHPVAAVLLSTLILVAFLALVVFFISWQISDIAENASRLEQQVSLKYQELRQFIAREFGISQAQQQQMIDKQQSASSGKVSSIVTGLISGFGSFLANLLLVFVYIFLFICFRGHIKGFIVRLVPPEHRKNALATIHEARQVAQEYLTGLSLMIVSLWVMYSIGFSIAGVKNAIFFAIICGLLEMVPFVGNLTGTVLTLSMSLVQGGGMGLVAGILITYALVQFIQTYLLEPLVVGAQVSINPMATILALVAGELLWGIPGMILAIPLMGIAKIICDHVPVLEPYAYLVGQEKKEDSPWKKKMKRFGQKVKAWFTGK</sequence>
<protein>
    <submittedName>
        <fullName evidence="9">Putative PurR-regulated permease PerM</fullName>
    </submittedName>
</protein>
<organism evidence="9 10">
    <name type="scientific">Chitinophaga japonensis</name>
    <name type="common">Flexibacter japonensis</name>
    <dbReference type="NCBI Taxonomy" id="104662"/>
    <lineage>
        <taxon>Bacteria</taxon>
        <taxon>Pseudomonadati</taxon>
        <taxon>Bacteroidota</taxon>
        <taxon>Chitinophagia</taxon>
        <taxon>Chitinophagales</taxon>
        <taxon>Chitinophagaceae</taxon>
        <taxon>Chitinophaga</taxon>
    </lineage>
</organism>
<dbReference type="GO" id="GO:0005886">
    <property type="term" value="C:plasma membrane"/>
    <property type="evidence" value="ECO:0007669"/>
    <property type="project" value="UniProtKB-SubCell"/>
</dbReference>
<accession>A0A562SSM2</accession>
<gene>
    <name evidence="9" type="ORF">LX66_4609</name>
</gene>
<feature type="transmembrane region" description="Helical" evidence="8">
    <location>
        <begin position="58"/>
        <end position="83"/>
    </location>
</feature>
<evidence type="ECO:0000313" key="9">
    <source>
        <dbReference type="EMBL" id="TWI84245.1"/>
    </source>
</evidence>